<accession>A0A7S1B7W5</accession>
<feature type="compositionally biased region" description="Polar residues" evidence="9">
    <location>
        <begin position="636"/>
        <end position="665"/>
    </location>
</feature>
<feature type="compositionally biased region" description="Basic and acidic residues" evidence="9">
    <location>
        <begin position="125"/>
        <end position="135"/>
    </location>
</feature>
<keyword evidence="5" id="KW-0418">Kinase</keyword>
<evidence type="ECO:0000256" key="9">
    <source>
        <dbReference type="SAM" id="MobiDB-lite"/>
    </source>
</evidence>
<dbReference type="PROSITE" id="PS00108">
    <property type="entry name" value="PROTEIN_KINASE_ST"/>
    <property type="match status" value="1"/>
</dbReference>
<evidence type="ECO:0000256" key="3">
    <source>
        <dbReference type="ARBA" id="ARBA00022679"/>
    </source>
</evidence>
<evidence type="ECO:0000256" key="2">
    <source>
        <dbReference type="ARBA" id="ARBA00022527"/>
    </source>
</evidence>
<organism evidence="11">
    <name type="scientific">Corethron hystrix</name>
    <dbReference type="NCBI Taxonomy" id="216773"/>
    <lineage>
        <taxon>Eukaryota</taxon>
        <taxon>Sar</taxon>
        <taxon>Stramenopiles</taxon>
        <taxon>Ochrophyta</taxon>
        <taxon>Bacillariophyta</taxon>
        <taxon>Coscinodiscophyceae</taxon>
        <taxon>Corethrophycidae</taxon>
        <taxon>Corethrales</taxon>
        <taxon>Corethraceae</taxon>
        <taxon>Corethron</taxon>
    </lineage>
</organism>
<dbReference type="GO" id="GO:0005524">
    <property type="term" value="F:ATP binding"/>
    <property type="evidence" value="ECO:0007669"/>
    <property type="project" value="UniProtKB-KW"/>
</dbReference>
<dbReference type="Gene3D" id="1.10.510.10">
    <property type="entry name" value="Transferase(Phosphotransferase) domain 1"/>
    <property type="match status" value="2"/>
</dbReference>
<keyword evidence="6" id="KW-0067">ATP-binding</keyword>
<evidence type="ECO:0000313" key="11">
    <source>
        <dbReference type="EMBL" id="CAD8876562.1"/>
    </source>
</evidence>
<keyword evidence="3" id="KW-0808">Transferase</keyword>
<gene>
    <name evidence="11" type="ORF">CHYS00102_LOCUS3740</name>
</gene>
<evidence type="ECO:0000256" key="7">
    <source>
        <dbReference type="ARBA" id="ARBA00047899"/>
    </source>
</evidence>
<keyword evidence="2" id="KW-0723">Serine/threonine-protein kinase</keyword>
<dbReference type="EMBL" id="HBFR01005324">
    <property type="protein sequence ID" value="CAD8876562.1"/>
    <property type="molecule type" value="Transcribed_RNA"/>
</dbReference>
<evidence type="ECO:0000259" key="10">
    <source>
        <dbReference type="PROSITE" id="PS50011"/>
    </source>
</evidence>
<evidence type="ECO:0000256" key="5">
    <source>
        <dbReference type="ARBA" id="ARBA00022777"/>
    </source>
</evidence>
<comment type="catalytic activity">
    <reaction evidence="8">
        <text>L-seryl-[protein] + ATP = O-phospho-L-seryl-[protein] + ADP + H(+)</text>
        <dbReference type="Rhea" id="RHEA:17989"/>
        <dbReference type="Rhea" id="RHEA-COMP:9863"/>
        <dbReference type="Rhea" id="RHEA-COMP:11604"/>
        <dbReference type="ChEBI" id="CHEBI:15378"/>
        <dbReference type="ChEBI" id="CHEBI:29999"/>
        <dbReference type="ChEBI" id="CHEBI:30616"/>
        <dbReference type="ChEBI" id="CHEBI:83421"/>
        <dbReference type="ChEBI" id="CHEBI:456216"/>
        <dbReference type="EC" id="2.7.11.1"/>
    </reaction>
</comment>
<sequence>MAVTIDDAHADDGAIECVSPTFRRPHSRCGSRSPWRGSGKVRINGGINTGLGPSAPVEEQARCSSPGVSQEGTANAEARTGADGPLKISISASASENSGNGVNAKASTVTPVPINTPPPPTWQEKQMEEQQRRAEEAERQAEAEAEIARRLRNETGERDGFVRRVDKYDGQMVYCDGVPEYELGNYLGGGVAGVVYEGTRVNPQPPPDNVWREFKRSESLDKDDATLDMGSTVTSVVGADALSIVTGDNKHLEDWEQKMAVKILNPVGFRVLPSSTIQSAIVLKEGEPVPDNVLAGKMPMETKHVWWVINPSSKNLRHLQRQSSSDLMYEGSTTAASSSVAPLDRGSPDRGINLNLVAAYRDTRDCRDGVGRLRELPLHRCIEVWGLAPFGASEEEFEEMMDAIERVNNGSRVRTALTPSSEIRVCSGLYKAAAALRRVVHCETLRAHITIPSVPPKYLKWLRQRRAATKEIRHMMRIGKHPNVVTLYEVLELVQDTKSTMFLVLELVRGGELFDLISNSGAHSGRSESDNTEDMMKEYFRQLVSGISYCHRNGVAHRDLKPENLLVADCEEHGEGGVLKIADFGLSAVFGQVEEKSGFPSIPSLGSDSTIGTFNTMGTTRSPYPQDMVARIGGNKTPTSRFSPRTIDTGNADDNMTGLSPLNSSAGNGPLSITNKLAGQAKALSQSYFSLLNCGHDRATVESLDTPSKRSLRRMTSVVGSPHYVAPEITQQALASYEDEKEGYDGTKSDVWSAGVILYAMLFKSLPFGEDLLRCPRFSSFLKWYDTARNRTMEQLALVQPQQTLMDVNESMLGPTWFFPSDSSVESRHLIVAMLNPDPVERPSIEDIKKHAWIYEPPILTAYEAVEDRQNRFLLALTACGAPTGLTPTRV</sequence>
<dbReference type="SUPFAM" id="SSF56112">
    <property type="entry name" value="Protein kinase-like (PK-like)"/>
    <property type="match status" value="1"/>
</dbReference>
<comment type="catalytic activity">
    <reaction evidence="7">
        <text>L-threonyl-[protein] + ATP = O-phospho-L-threonyl-[protein] + ADP + H(+)</text>
        <dbReference type="Rhea" id="RHEA:46608"/>
        <dbReference type="Rhea" id="RHEA-COMP:11060"/>
        <dbReference type="Rhea" id="RHEA-COMP:11605"/>
        <dbReference type="ChEBI" id="CHEBI:15378"/>
        <dbReference type="ChEBI" id="CHEBI:30013"/>
        <dbReference type="ChEBI" id="CHEBI:30616"/>
        <dbReference type="ChEBI" id="CHEBI:61977"/>
        <dbReference type="ChEBI" id="CHEBI:456216"/>
        <dbReference type="EC" id="2.7.11.1"/>
    </reaction>
</comment>
<feature type="region of interest" description="Disordered" evidence="9">
    <location>
        <begin position="634"/>
        <end position="665"/>
    </location>
</feature>
<reference evidence="11" key="1">
    <citation type="submission" date="2021-01" db="EMBL/GenBank/DDBJ databases">
        <authorList>
            <person name="Corre E."/>
            <person name="Pelletier E."/>
            <person name="Niang G."/>
            <person name="Scheremetjew M."/>
            <person name="Finn R."/>
            <person name="Kale V."/>
            <person name="Holt S."/>
            <person name="Cochrane G."/>
            <person name="Meng A."/>
            <person name="Brown T."/>
            <person name="Cohen L."/>
        </authorList>
    </citation>
    <scope>NUCLEOTIDE SEQUENCE</scope>
    <source>
        <strain evidence="11">308</strain>
    </source>
</reference>
<evidence type="ECO:0000256" key="6">
    <source>
        <dbReference type="ARBA" id="ARBA00022840"/>
    </source>
</evidence>
<dbReference type="PROSITE" id="PS50011">
    <property type="entry name" value="PROTEIN_KINASE_DOM"/>
    <property type="match status" value="1"/>
</dbReference>
<dbReference type="GO" id="GO:0004674">
    <property type="term" value="F:protein serine/threonine kinase activity"/>
    <property type="evidence" value="ECO:0007669"/>
    <property type="project" value="UniProtKB-KW"/>
</dbReference>
<feature type="compositionally biased region" description="Basic and acidic residues" evidence="9">
    <location>
        <begin position="1"/>
        <end position="12"/>
    </location>
</feature>
<proteinExistence type="predicted"/>
<dbReference type="AlphaFoldDB" id="A0A7S1B7W5"/>
<dbReference type="InterPro" id="IPR000719">
    <property type="entry name" value="Prot_kinase_dom"/>
</dbReference>
<dbReference type="EC" id="2.7.11.1" evidence="1"/>
<dbReference type="SMART" id="SM00220">
    <property type="entry name" value="S_TKc"/>
    <property type="match status" value="1"/>
</dbReference>
<evidence type="ECO:0000256" key="1">
    <source>
        <dbReference type="ARBA" id="ARBA00012513"/>
    </source>
</evidence>
<feature type="domain" description="Protein kinase" evidence="10">
    <location>
        <begin position="401"/>
        <end position="854"/>
    </location>
</feature>
<dbReference type="PANTHER" id="PTHR24343:SF507">
    <property type="entry name" value="CBL-INTERACTING SERINE_THREONINE-PROTEIN KINASE 24"/>
    <property type="match status" value="1"/>
</dbReference>
<evidence type="ECO:0000256" key="4">
    <source>
        <dbReference type="ARBA" id="ARBA00022741"/>
    </source>
</evidence>
<feature type="region of interest" description="Disordered" evidence="9">
    <location>
        <begin position="1"/>
        <end position="135"/>
    </location>
</feature>
<dbReference type="InterPro" id="IPR008271">
    <property type="entry name" value="Ser/Thr_kinase_AS"/>
</dbReference>
<protein>
    <recommendedName>
        <fullName evidence="1">non-specific serine/threonine protein kinase</fullName>
        <ecNumber evidence="1">2.7.11.1</ecNumber>
    </recommendedName>
</protein>
<feature type="compositionally biased region" description="Polar residues" evidence="9">
    <location>
        <begin position="90"/>
        <end position="107"/>
    </location>
</feature>
<dbReference type="PANTHER" id="PTHR24343">
    <property type="entry name" value="SERINE/THREONINE KINASE"/>
    <property type="match status" value="1"/>
</dbReference>
<keyword evidence="4" id="KW-0547">Nucleotide-binding</keyword>
<dbReference type="InterPro" id="IPR011009">
    <property type="entry name" value="Kinase-like_dom_sf"/>
</dbReference>
<name>A0A7S1B7W5_9STRA</name>
<feature type="compositionally biased region" description="Polar residues" evidence="9">
    <location>
        <begin position="62"/>
        <end position="73"/>
    </location>
</feature>
<evidence type="ECO:0000256" key="8">
    <source>
        <dbReference type="ARBA" id="ARBA00048679"/>
    </source>
</evidence>
<dbReference type="Pfam" id="PF00069">
    <property type="entry name" value="Pkinase"/>
    <property type="match status" value="2"/>
</dbReference>